<evidence type="ECO:0000313" key="2">
    <source>
        <dbReference type="Proteomes" id="UP000515153"/>
    </source>
</evidence>
<organism evidence="2 3">
    <name type="scientific">Pyricularia grisea</name>
    <name type="common">Crabgrass-specific blast fungus</name>
    <name type="synonym">Magnaporthe grisea</name>
    <dbReference type="NCBI Taxonomy" id="148305"/>
    <lineage>
        <taxon>Eukaryota</taxon>
        <taxon>Fungi</taxon>
        <taxon>Dikarya</taxon>
        <taxon>Ascomycota</taxon>
        <taxon>Pezizomycotina</taxon>
        <taxon>Sordariomycetes</taxon>
        <taxon>Sordariomycetidae</taxon>
        <taxon>Magnaporthales</taxon>
        <taxon>Pyriculariaceae</taxon>
        <taxon>Pyricularia</taxon>
    </lineage>
</organism>
<accession>A0A6P8BE49</accession>
<protein>
    <submittedName>
        <fullName evidence="3">Uncharacterized protein</fullName>
    </submittedName>
</protein>
<reference evidence="3" key="3">
    <citation type="submission" date="2025-08" db="UniProtKB">
        <authorList>
            <consortium name="RefSeq"/>
        </authorList>
    </citation>
    <scope>IDENTIFICATION</scope>
    <source>
        <strain evidence="3">NI907</strain>
    </source>
</reference>
<dbReference type="Proteomes" id="UP000515153">
    <property type="component" value="Unplaced"/>
</dbReference>
<dbReference type="AlphaFoldDB" id="A0A6P8BE49"/>
<gene>
    <name evidence="3" type="ORF">PgNI_03107</name>
</gene>
<proteinExistence type="predicted"/>
<evidence type="ECO:0000256" key="1">
    <source>
        <dbReference type="SAM" id="MobiDB-lite"/>
    </source>
</evidence>
<dbReference type="GeneID" id="41958072"/>
<reference evidence="3" key="1">
    <citation type="journal article" date="2019" name="Mol. Biol. Evol.">
        <title>Blast fungal genomes show frequent chromosomal changes, gene gains and losses, and effector gene turnover.</title>
        <authorList>
            <person name="Gomez Luciano L.B."/>
            <person name="Jason Tsai I."/>
            <person name="Chuma I."/>
            <person name="Tosa Y."/>
            <person name="Chen Y.H."/>
            <person name="Li J.Y."/>
            <person name="Li M.Y."/>
            <person name="Jade Lu M.Y."/>
            <person name="Nakayashiki H."/>
            <person name="Li W.H."/>
        </authorList>
    </citation>
    <scope>NUCLEOTIDE SEQUENCE</scope>
    <source>
        <strain evidence="3">NI907</strain>
    </source>
</reference>
<feature type="region of interest" description="Disordered" evidence="1">
    <location>
        <begin position="1"/>
        <end position="51"/>
    </location>
</feature>
<feature type="compositionally biased region" description="Polar residues" evidence="1">
    <location>
        <begin position="22"/>
        <end position="32"/>
    </location>
</feature>
<reference evidence="3" key="2">
    <citation type="submission" date="2019-10" db="EMBL/GenBank/DDBJ databases">
        <authorList>
            <consortium name="NCBI Genome Project"/>
        </authorList>
    </citation>
    <scope>NUCLEOTIDE SEQUENCE</scope>
    <source>
        <strain evidence="3">NI907</strain>
    </source>
</reference>
<keyword evidence="2" id="KW-1185">Reference proteome</keyword>
<dbReference type="KEGG" id="pgri:PgNI_03107"/>
<sequence>MPEGSSLADQAGSKPLPDHNAEPQNPVLSPETQEPADKTLPPYQTTPPTGQEMVAPTTLVLAGQAIHALTTDSPALYRLSLGISDLSAITTKVELSRIDSSGRGRLIYELHHLKAPAGGMYSMPSESPGYHIQRASSRVSGPAAVGLKKTRSLLSRRTTGLSALPVDPSGTASKFGLPTFVKNAAPILTTDGREWKDAQNKTIALVHDDKDDKQHSLIVTAAMTRAQFDILVALWCCHIWEFGVAHAEKIHEGVNGLKRKLRQSRDFGMMYSAAPLGMVGTSSKFSK</sequence>
<dbReference type="RefSeq" id="XP_030985437.1">
    <property type="nucleotide sequence ID" value="XM_031123162.1"/>
</dbReference>
<name>A0A6P8BE49_PYRGI</name>
<evidence type="ECO:0000313" key="3">
    <source>
        <dbReference type="RefSeq" id="XP_030985437.1"/>
    </source>
</evidence>